<proteinExistence type="predicted"/>
<dbReference type="Proteomes" id="UP001523369">
    <property type="component" value="Unassembled WGS sequence"/>
</dbReference>
<dbReference type="EMBL" id="JAMYJR010000026">
    <property type="protein sequence ID" value="MCO8273584.1"/>
    <property type="molecule type" value="Genomic_DNA"/>
</dbReference>
<dbReference type="Pfam" id="PF13560">
    <property type="entry name" value="HTH_31"/>
    <property type="match status" value="1"/>
</dbReference>
<reference evidence="2 3" key="1">
    <citation type="submission" date="2022-06" db="EMBL/GenBank/DDBJ databases">
        <title>New Species of the Genus Actinoplanes, ActinopZanes ferrugineus.</title>
        <authorList>
            <person name="Ding P."/>
        </authorList>
    </citation>
    <scope>NUCLEOTIDE SEQUENCE [LARGE SCALE GENOMIC DNA]</scope>
    <source>
        <strain evidence="2 3">TRM88003</strain>
    </source>
</reference>
<keyword evidence="3" id="KW-1185">Reference proteome</keyword>
<evidence type="ECO:0000313" key="3">
    <source>
        <dbReference type="Proteomes" id="UP001523369"/>
    </source>
</evidence>
<evidence type="ECO:0000313" key="2">
    <source>
        <dbReference type="EMBL" id="MCO8273584.1"/>
    </source>
</evidence>
<name>A0ABT1DRX5_9ACTN</name>
<comment type="caution">
    <text evidence="2">The sequence shown here is derived from an EMBL/GenBank/DDBJ whole genome shotgun (WGS) entry which is preliminary data.</text>
</comment>
<dbReference type="CDD" id="cd00093">
    <property type="entry name" value="HTH_XRE"/>
    <property type="match status" value="1"/>
</dbReference>
<evidence type="ECO:0000259" key="1">
    <source>
        <dbReference type="PROSITE" id="PS50943"/>
    </source>
</evidence>
<sequence length="254" mass="28514">MSERTGISEGALFKLEKGLTRPQRRTLRSLLDLYGVQDQVRRDEMEAVLRHSDEIGWLQHYEGDLTAAYKTLISFEAEATRESVFELAFIPGLLQTERYARTIIDALLPEAENDILQQHVEVRMKRQESNPAIWAILDEGVLRRGVGGNDIMLEQFEHLLAAVGRPSVTLQVMPFSAGAHFGMPGSFVILEFADPDPAIVCTENPGGSLLLEREIEVARYRNNFQRLAAQALSPADTIRKIKEAAEAAEKEVKR</sequence>
<organism evidence="2 3">
    <name type="scientific">Paractinoplanes aksuensis</name>
    <dbReference type="NCBI Taxonomy" id="2939490"/>
    <lineage>
        <taxon>Bacteria</taxon>
        <taxon>Bacillati</taxon>
        <taxon>Actinomycetota</taxon>
        <taxon>Actinomycetes</taxon>
        <taxon>Micromonosporales</taxon>
        <taxon>Micromonosporaceae</taxon>
        <taxon>Paractinoplanes</taxon>
    </lineage>
</organism>
<dbReference type="Pfam" id="PF19054">
    <property type="entry name" value="DUF5753"/>
    <property type="match status" value="1"/>
</dbReference>
<protein>
    <submittedName>
        <fullName evidence="2">Helix-turn-helix transcriptional regulator</fullName>
    </submittedName>
</protein>
<dbReference type="InterPro" id="IPR043917">
    <property type="entry name" value="DUF5753"/>
</dbReference>
<accession>A0ABT1DRX5</accession>
<dbReference type="InterPro" id="IPR001387">
    <property type="entry name" value="Cro/C1-type_HTH"/>
</dbReference>
<gene>
    <name evidence="2" type="ORF">M1L60_23605</name>
</gene>
<dbReference type="PROSITE" id="PS50943">
    <property type="entry name" value="HTH_CROC1"/>
    <property type="match status" value="1"/>
</dbReference>
<feature type="domain" description="HTH cro/C1-type" evidence="1">
    <location>
        <begin position="1"/>
        <end position="40"/>
    </location>
</feature>